<organism evidence="3 4">
    <name type="scientific">Lecanosticta acicola</name>
    <dbReference type="NCBI Taxonomy" id="111012"/>
    <lineage>
        <taxon>Eukaryota</taxon>
        <taxon>Fungi</taxon>
        <taxon>Dikarya</taxon>
        <taxon>Ascomycota</taxon>
        <taxon>Pezizomycotina</taxon>
        <taxon>Dothideomycetes</taxon>
        <taxon>Dothideomycetidae</taxon>
        <taxon>Mycosphaerellales</taxon>
        <taxon>Mycosphaerellaceae</taxon>
        <taxon>Lecanosticta</taxon>
    </lineage>
</organism>
<comment type="caution">
    <text evidence="3">The sequence shown here is derived from an EMBL/GenBank/DDBJ whole genome shotgun (WGS) entry which is preliminary data.</text>
</comment>
<evidence type="ECO:0000313" key="3">
    <source>
        <dbReference type="EMBL" id="CAK4032966.1"/>
    </source>
</evidence>
<keyword evidence="4" id="KW-1185">Reference proteome</keyword>
<gene>
    <name evidence="3" type="ORF">LECACI_7A008124</name>
</gene>
<protein>
    <submittedName>
        <fullName evidence="3">Uncharacterized protein</fullName>
    </submittedName>
</protein>
<keyword evidence="2" id="KW-0732">Signal</keyword>
<dbReference type="AlphaFoldDB" id="A0AAI8Z5X6"/>
<evidence type="ECO:0000256" key="2">
    <source>
        <dbReference type="SAM" id="SignalP"/>
    </source>
</evidence>
<evidence type="ECO:0000313" key="4">
    <source>
        <dbReference type="Proteomes" id="UP001296104"/>
    </source>
</evidence>
<dbReference type="EMBL" id="CAVMBE010000075">
    <property type="protein sequence ID" value="CAK4032966.1"/>
    <property type="molecule type" value="Genomic_DNA"/>
</dbReference>
<feature type="region of interest" description="Disordered" evidence="1">
    <location>
        <begin position="152"/>
        <end position="177"/>
    </location>
</feature>
<dbReference type="Proteomes" id="UP001296104">
    <property type="component" value="Unassembled WGS sequence"/>
</dbReference>
<feature type="signal peptide" evidence="2">
    <location>
        <begin position="1"/>
        <end position="18"/>
    </location>
</feature>
<feature type="chain" id="PRO_5042532838" evidence="2">
    <location>
        <begin position="19"/>
        <end position="493"/>
    </location>
</feature>
<accession>A0AAI8Z5X6</accession>
<evidence type="ECO:0000256" key="1">
    <source>
        <dbReference type="SAM" id="MobiDB-lite"/>
    </source>
</evidence>
<feature type="compositionally biased region" description="Acidic residues" evidence="1">
    <location>
        <begin position="168"/>
        <end position="177"/>
    </location>
</feature>
<proteinExistence type="predicted"/>
<sequence>MSIFLFLVAGLSYWLAESARQHAVQKSQRLEEARSQHPDLAPNLNRWSDLDAATCSSQQLLQHLDQLHHQQFPEPHRVRPGGNDSLTHIERLLFYLPHRLADWLIRPPLRHVPRALGRAHHAPIWAVLDQLLEPPVSAFLRTHERPGFRTSTTYIEDEAEEGGRREEEAEQQDVWQDQEEDIVSWTPYARLVARAQRLKQQLEHVRECSPTNLLACLVRFQLILDPLVPILEEGRKLCNDTATRLTNILPLVSSLDHRISVSQEEILRLRPLVRSAAPDVATNLTSILLLHLITGTVNVELGSLRDALSAHVNTHNDLIAFLDDQPARLPSSKRLDFLSTQLTLYLDDFLTTLELDMRALATHAGRTFLCTWAWEHLRQKEECLFPKQIHQLKGDLDRTFHGWWNGEEEGEDDEVEVFRQVRMLENVDWILTTDQVEQRIVGSREDLEVETEILERAVRVDGWESVFGGNRLRCQRFIAEAEGKGKAEKTGRD</sequence>
<name>A0AAI8Z5X6_9PEZI</name>
<reference evidence="3" key="1">
    <citation type="submission" date="2023-11" db="EMBL/GenBank/DDBJ databases">
        <authorList>
            <person name="Alioto T."/>
            <person name="Alioto T."/>
            <person name="Gomez Garrido J."/>
        </authorList>
    </citation>
    <scope>NUCLEOTIDE SEQUENCE</scope>
</reference>